<dbReference type="EMBL" id="LAZR01000062">
    <property type="protein sequence ID" value="KKN96772.1"/>
    <property type="molecule type" value="Genomic_DNA"/>
</dbReference>
<organism evidence="1">
    <name type="scientific">marine sediment metagenome</name>
    <dbReference type="NCBI Taxonomy" id="412755"/>
    <lineage>
        <taxon>unclassified sequences</taxon>
        <taxon>metagenomes</taxon>
        <taxon>ecological metagenomes</taxon>
    </lineage>
</organism>
<accession>A0A0F9VAK7</accession>
<evidence type="ECO:0000313" key="1">
    <source>
        <dbReference type="EMBL" id="KKN96772.1"/>
    </source>
</evidence>
<sequence length="72" mass="7937">MGQVKKVTLELDVELTEEQLQKILIACAQTIAEKLGEGHDVQVIQNPVAFPTMTGLSHIVMEHSIVAVDLER</sequence>
<protein>
    <submittedName>
        <fullName evidence="1">Uncharacterized protein</fullName>
    </submittedName>
</protein>
<comment type="caution">
    <text evidence="1">The sequence shown here is derived from an EMBL/GenBank/DDBJ whole genome shotgun (WGS) entry which is preliminary data.</text>
</comment>
<name>A0A0F9VAK7_9ZZZZ</name>
<reference evidence="1" key="1">
    <citation type="journal article" date="2015" name="Nature">
        <title>Complex archaea that bridge the gap between prokaryotes and eukaryotes.</title>
        <authorList>
            <person name="Spang A."/>
            <person name="Saw J.H."/>
            <person name="Jorgensen S.L."/>
            <person name="Zaremba-Niedzwiedzka K."/>
            <person name="Martijn J."/>
            <person name="Lind A.E."/>
            <person name="van Eijk R."/>
            <person name="Schleper C."/>
            <person name="Guy L."/>
            <person name="Ettema T.J."/>
        </authorList>
    </citation>
    <scope>NUCLEOTIDE SEQUENCE</scope>
</reference>
<proteinExistence type="predicted"/>
<dbReference type="AlphaFoldDB" id="A0A0F9VAK7"/>
<gene>
    <name evidence="1" type="ORF">LCGC14_0164160</name>
</gene>